<accession>A0ABR5PZR8</accession>
<keyword evidence="2" id="KW-1185">Reference proteome</keyword>
<evidence type="ECO:0000313" key="1">
    <source>
        <dbReference type="EMBL" id="KRO02167.1"/>
    </source>
</evidence>
<organism evidence="1 2">
    <name type="scientific">Lancefieldella rimae</name>
    <dbReference type="NCBI Taxonomy" id="1383"/>
    <lineage>
        <taxon>Bacteria</taxon>
        <taxon>Bacillati</taxon>
        <taxon>Actinomycetota</taxon>
        <taxon>Coriobacteriia</taxon>
        <taxon>Coriobacteriales</taxon>
        <taxon>Atopobiaceae</taxon>
        <taxon>Lancefieldella</taxon>
    </lineage>
</organism>
<dbReference type="Proteomes" id="UP000051927">
    <property type="component" value="Unassembled WGS sequence"/>
</dbReference>
<dbReference type="EMBL" id="JQCP01000002">
    <property type="protein sequence ID" value="KRO02167.1"/>
    <property type="molecule type" value="Genomic_DNA"/>
</dbReference>
<dbReference type="RefSeq" id="WP_003149042.1">
    <property type="nucleotide sequence ID" value="NZ_JQCP01000002.1"/>
</dbReference>
<dbReference type="GeneID" id="84904392"/>
<protein>
    <submittedName>
        <fullName evidence="1">Uncharacterized protein</fullName>
    </submittedName>
</protein>
<reference evidence="1 2" key="1">
    <citation type="journal article" date="2015" name="Genome Announc.">
        <title>Expanding the biotechnology potential of lactobacilli through comparative genomics of 213 strains and associated genera.</title>
        <authorList>
            <person name="Sun Z."/>
            <person name="Harris H.M."/>
            <person name="McCann A."/>
            <person name="Guo C."/>
            <person name="Argimon S."/>
            <person name="Zhang W."/>
            <person name="Yang X."/>
            <person name="Jeffery I.B."/>
            <person name="Cooney J.C."/>
            <person name="Kagawa T.F."/>
            <person name="Liu W."/>
            <person name="Song Y."/>
            <person name="Salvetti E."/>
            <person name="Wrobel A."/>
            <person name="Rasinkangas P."/>
            <person name="Parkhill J."/>
            <person name="Rea M.C."/>
            <person name="O'Sullivan O."/>
            <person name="Ritari J."/>
            <person name="Douillard F.P."/>
            <person name="Paul Ross R."/>
            <person name="Yang R."/>
            <person name="Briner A.E."/>
            <person name="Felis G.E."/>
            <person name="de Vos W.M."/>
            <person name="Barrangou R."/>
            <person name="Klaenhammer T.R."/>
            <person name="Caufield P.W."/>
            <person name="Cui Y."/>
            <person name="Zhang H."/>
            <person name="O'Toole P.W."/>
        </authorList>
    </citation>
    <scope>NUCLEOTIDE SEQUENCE [LARGE SCALE GENOMIC DNA]</scope>
    <source>
        <strain evidence="1 2">DSM 7090</strain>
    </source>
</reference>
<sequence>MQTLRELTSCIKSCGLPFAQIEFDTTDGSTPPEMPFALLVPETTQDEIADGINFYHVTPYTVEIYTHGRDMDLEGRFELALIKAGFAYVRRTVPLGDGVLETTYTVTTYGQ</sequence>
<gene>
    <name evidence="1" type="ORF">IV60_GL000588</name>
</gene>
<proteinExistence type="predicted"/>
<evidence type="ECO:0000313" key="2">
    <source>
        <dbReference type="Proteomes" id="UP000051927"/>
    </source>
</evidence>
<comment type="caution">
    <text evidence="1">The sequence shown here is derived from an EMBL/GenBank/DDBJ whole genome shotgun (WGS) entry which is preliminary data.</text>
</comment>
<name>A0ABR5PZR8_9ACTN</name>